<evidence type="ECO:0000256" key="2">
    <source>
        <dbReference type="SAM" id="MobiDB-lite"/>
    </source>
</evidence>
<evidence type="ECO:0000313" key="5">
    <source>
        <dbReference type="Proteomes" id="UP000593562"/>
    </source>
</evidence>
<dbReference type="InterPro" id="IPR013083">
    <property type="entry name" value="Znf_RING/FYVE/PHD"/>
</dbReference>
<dbReference type="PANTHER" id="PTHR31150">
    <property type="entry name" value="EXPRESSED PROTEIN"/>
    <property type="match status" value="1"/>
</dbReference>
<accession>A0A7J7E0B0</accession>
<protein>
    <submittedName>
        <fullName evidence="4">RING/U-box superfamily protein putative isoform 1</fullName>
    </submittedName>
</protein>
<feature type="region of interest" description="Disordered" evidence="2">
    <location>
        <begin position="1"/>
        <end position="20"/>
    </location>
</feature>
<name>A0A7J7E0B0_TRIWF</name>
<evidence type="ECO:0000313" key="4">
    <source>
        <dbReference type="EMBL" id="KAF5752080.1"/>
    </source>
</evidence>
<keyword evidence="1" id="KW-0479">Metal-binding</keyword>
<dbReference type="PANTHER" id="PTHR31150:SF23">
    <property type="entry name" value="MANDELONITRILE LYASE-RELATED"/>
    <property type="match status" value="1"/>
</dbReference>
<keyword evidence="1" id="KW-0863">Zinc-finger</keyword>
<dbReference type="SUPFAM" id="SSF57850">
    <property type="entry name" value="RING/U-box"/>
    <property type="match status" value="1"/>
</dbReference>
<evidence type="ECO:0000256" key="1">
    <source>
        <dbReference type="PROSITE-ProRule" id="PRU00175"/>
    </source>
</evidence>
<dbReference type="InParanoid" id="A0A7J7E0B0"/>
<organism evidence="4 5">
    <name type="scientific">Tripterygium wilfordii</name>
    <name type="common">Thunder God vine</name>
    <dbReference type="NCBI Taxonomy" id="458696"/>
    <lineage>
        <taxon>Eukaryota</taxon>
        <taxon>Viridiplantae</taxon>
        <taxon>Streptophyta</taxon>
        <taxon>Embryophyta</taxon>
        <taxon>Tracheophyta</taxon>
        <taxon>Spermatophyta</taxon>
        <taxon>Magnoliopsida</taxon>
        <taxon>eudicotyledons</taxon>
        <taxon>Gunneridae</taxon>
        <taxon>Pentapetalae</taxon>
        <taxon>rosids</taxon>
        <taxon>fabids</taxon>
        <taxon>Celastrales</taxon>
        <taxon>Celastraceae</taxon>
        <taxon>Tripterygium</taxon>
    </lineage>
</organism>
<dbReference type="OrthoDB" id="416496at2759"/>
<comment type="caution">
    <text evidence="4">The sequence shown here is derived from an EMBL/GenBank/DDBJ whole genome shotgun (WGS) entry which is preliminary data.</text>
</comment>
<feature type="region of interest" description="Disordered" evidence="2">
    <location>
        <begin position="29"/>
        <end position="57"/>
    </location>
</feature>
<feature type="region of interest" description="Disordered" evidence="2">
    <location>
        <begin position="108"/>
        <end position="141"/>
    </location>
</feature>
<gene>
    <name evidence="4" type="ORF">HS088_TW02G01100</name>
</gene>
<sequence length="401" mass="44663">MGPHEPYWRTNSSFSPPTSRWDFRFQSDDRHESSQLYVSSTSSDSKESSRWTKNNHLNGHHYSSDAIGLFLSSPSDLSQGPQWTPPVIQEITIDEYETATRKDMVLQQSRSTPKAEGNTGNPDSAGSTSFHSDSSESESAIRTRLPSYQNFSSHGCCFLTKPIHPFSFSNQSDATSVWLSEFDTTLHRDSHPCSSARSSAEFADVSEVFECEVPGRIFTPSDGFRCGLCERFLSQRSPWGSRRIVRSGDKPVSGVLSCHHVFHAECLELITPKTHRNDPPCPLCVRLEENSLGECLFSRLRNSFPKLRSFGEAGPSKPWGCMQMGDCVEGALHAPPLSNATLLLNRNRIRKSRSWKSDSSKEFPGKLKNNDPYSLQLVCGKLVYERPLSCSPAAGGPRIMG</sequence>
<dbReference type="Proteomes" id="UP000593562">
    <property type="component" value="Unassembled WGS sequence"/>
</dbReference>
<keyword evidence="5" id="KW-1185">Reference proteome</keyword>
<dbReference type="GO" id="GO:0008270">
    <property type="term" value="F:zinc ion binding"/>
    <property type="evidence" value="ECO:0007669"/>
    <property type="project" value="UniProtKB-KW"/>
</dbReference>
<reference evidence="4 5" key="1">
    <citation type="journal article" date="2020" name="Nat. Commun.">
        <title>Genome of Tripterygium wilfordii and identification of cytochrome P450 involved in triptolide biosynthesis.</title>
        <authorList>
            <person name="Tu L."/>
            <person name="Su P."/>
            <person name="Zhang Z."/>
            <person name="Gao L."/>
            <person name="Wang J."/>
            <person name="Hu T."/>
            <person name="Zhou J."/>
            <person name="Zhang Y."/>
            <person name="Zhao Y."/>
            <person name="Liu Y."/>
            <person name="Song Y."/>
            <person name="Tong Y."/>
            <person name="Lu Y."/>
            <person name="Yang J."/>
            <person name="Xu C."/>
            <person name="Jia M."/>
            <person name="Peters R.J."/>
            <person name="Huang L."/>
            <person name="Gao W."/>
        </authorList>
    </citation>
    <scope>NUCLEOTIDE SEQUENCE [LARGE SCALE GENOMIC DNA]</scope>
    <source>
        <strain evidence="5">cv. XIE 37</strain>
        <tissue evidence="4">Leaf</tissue>
    </source>
</reference>
<dbReference type="EMBL" id="JAAARO010000002">
    <property type="protein sequence ID" value="KAF5752080.1"/>
    <property type="molecule type" value="Genomic_DNA"/>
</dbReference>
<dbReference type="PROSITE" id="PS50089">
    <property type="entry name" value="ZF_RING_2"/>
    <property type="match status" value="1"/>
</dbReference>
<dbReference type="Gene3D" id="3.30.40.10">
    <property type="entry name" value="Zinc/RING finger domain, C3HC4 (zinc finger)"/>
    <property type="match status" value="1"/>
</dbReference>
<evidence type="ECO:0000259" key="3">
    <source>
        <dbReference type="PROSITE" id="PS50089"/>
    </source>
</evidence>
<feature type="compositionally biased region" description="Polar residues" evidence="2">
    <location>
        <begin position="9"/>
        <end position="18"/>
    </location>
</feature>
<feature type="compositionally biased region" description="Polar residues" evidence="2">
    <location>
        <begin position="108"/>
        <end position="126"/>
    </location>
</feature>
<dbReference type="AlphaFoldDB" id="A0A7J7E0B0"/>
<dbReference type="InterPro" id="IPR001841">
    <property type="entry name" value="Znf_RING"/>
</dbReference>
<dbReference type="FunCoup" id="A0A7J7E0B0">
    <property type="interactions" value="1466"/>
</dbReference>
<proteinExistence type="predicted"/>
<keyword evidence="1" id="KW-0862">Zinc</keyword>
<feature type="domain" description="RING-type" evidence="3">
    <location>
        <begin position="226"/>
        <end position="284"/>
    </location>
</feature>